<dbReference type="Proteomes" id="UP001377567">
    <property type="component" value="Unassembled WGS sequence"/>
</dbReference>
<keyword evidence="2" id="KW-1185">Reference proteome</keyword>
<dbReference type="EMBL" id="BTGD01000001">
    <property type="protein sequence ID" value="GMM54080.1"/>
    <property type="molecule type" value="Genomic_DNA"/>
</dbReference>
<sequence>MLFRRLGMDITADTDTDYCGCQAVDHTIDTAVEDDSPLDEGEIVNMNAFIIANIVSGGGFNEDDSKDLLVMTDQSVPFERAFIHAFKPQNGRLQSSFRQDCWNENIYFPLVYFTTFL</sequence>
<organism evidence="1 2">
    <name type="scientific">Maudiozyma humilis</name>
    <name type="common">Sour dough yeast</name>
    <name type="synonym">Kazachstania humilis</name>
    <dbReference type="NCBI Taxonomy" id="51915"/>
    <lineage>
        <taxon>Eukaryota</taxon>
        <taxon>Fungi</taxon>
        <taxon>Dikarya</taxon>
        <taxon>Ascomycota</taxon>
        <taxon>Saccharomycotina</taxon>
        <taxon>Saccharomycetes</taxon>
        <taxon>Saccharomycetales</taxon>
        <taxon>Saccharomycetaceae</taxon>
        <taxon>Maudiozyma</taxon>
    </lineage>
</organism>
<proteinExistence type="predicted"/>
<dbReference type="AlphaFoldDB" id="A0AAV5RRM8"/>
<name>A0AAV5RRM8_MAUHU</name>
<evidence type="ECO:0000313" key="1">
    <source>
        <dbReference type="EMBL" id="GMM54080.1"/>
    </source>
</evidence>
<accession>A0AAV5RRM8</accession>
<gene>
    <name evidence="1" type="ORF">DAKH74_006960</name>
</gene>
<protein>
    <submittedName>
        <fullName evidence="1">Uncharacterized protein</fullName>
    </submittedName>
</protein>
<evidence type="ECO:0000313" key="2">
    <source>
        <dbReference type="Proteomes" id="UP001377567"/>
    </source>
</evidence>
<reference evidence="1 2" key="1">
    <citation type="journal article" date="2023" name="Elife">
        <title>Identification of key yeast species and microbe-microbe interactions impacting larval growth of Drosophila in the wild.</title>
        <authorList>
            <person name="Mure A."/>
            <person name="Sugiura Y."/>
            <person name="Maeda R."/>
            <person name="Honda K."/>
            <person name="Sakurai N."/>
            <person name="Takahashi Y."/>
            <person name="Watada M."/>
            <person name="Katoh T."/>
            <person name="Gotoh A."/>
            <person name="Gotoh Y."/>
            <person name="Taniguchi I."/>
            <person name="Nakamura K."/>
            <person name="Hayashi T."/>
            <person name="Katayama T."/>
            <person name="Uemura T."/>
            <person name="Hattori Y."/>
        </authorList>
    </citation>
    <scope>NUCLEOTIDE SEQUENCE [LARGE SCALE GENOMIC DNA]</scope>
    <source>
        <strain evidence="1 2">KH-74</strain>
    </source>
</reference>
<comment type="caution">
    <text evidence="1">The sequence shown here is derived from an EMBL/GenBank/DDBJ whole genome shotgun (WGS) entry which is preliminary data.</text>
</comment>